<dbReference type="SUPFAM" id="SSF56112">
    <property type="entry name" value="Protein kinase-like (PK-like)"/>
    <property type="match status" value="1"/>
</dbReference>
<evidence type="ECO:0000259" key="11">
    <source>
        <dbReference type="PROSITE" id="PS50011"/>
    </source>
</evidence>
<feature type="domain" description="Protein kinase" evidence="11">
    <location>
        <begin position="26"/>
        <end position="296"/>
    </location>
</feature>
<dbReference type="InterPro" id="IPR011009">
    <property type="entry name" value="Kinase-like_dom_sf"/>
</dbReference>
<dbReference type="Proteomes" id="UP000000709">
    <property type="component" value="Unassembled WGS sequence"/>
</dbReference>
<evidence type="ECO:0000256" key="10">
    <source>
        <dbReference type="RuleBase" id="RU000304"/>
    </source>
</evidence>
<evidence type="ECO:0000256" key="8">
    <source>
        <dbReference type="ARBA" id="ARBA00048679"/>
    </source>
</evidence>
<evidence type="ECO:0000256" key="6">
    <source>
        <dbReference type="ARBA" id="ARBA00022840"/>
    </source>
</evidence>
<keyword evidence="2 10" id="KW-0723">Serine/threonine-protein kinase</keyword>
<dbReference type="eggNOG" id="KOG0590">
    <property type="taxonomic scope" value="Eukaryota"/>
</dbReference>
<reference evidence="12 13" key="1">
    <citation type="journal article" date="2011" name="Proc. Natl. Acad. Sci. U.S.A.">
        <title>Comparative genomics of xylose-fermenting fungi for enhanced biofuel production.</title>
        <authorList>
            <person name="Wohlbach D.J."/>
            <person name="Kuo A."/>
            <person name="Sato T.K."/>
            <person name="Potts K.M."/>
            <person name="Salamov A.A."/>
            <person name="LaButti K.M."/>
            <person name="Sun H."/>
            <person name="Clum A."/>
            <person name="Pangilinan J.L."/>
            <person name="Lindquist E.A."/>
            <person name="Lucas S."/>
            <person name="Lapidus A."/>
            <person name="Jin M."/>
            <person name="Gunawan C."/>
            <person name="Balan V."/>
            <person name="Dale B.E."/>
            <person name="Jeffries T.W."/>
            <person name="Zinkel R."/>
            <person name="Barry K.W."/>
            <person name="Grigoriev I.V."/>
            <person name="Gasch A.P."/>
        </authorList>
    </citation>
    <scope>NUCLEOTIDE SEQUENCE [LARGE SCALE GENOMIC DNA]</scope>
    <source>
        <strain evidence="13">NRRL Y-27907 / 11-Y1</strain>
    </source>
</reference>
<dbReference type="AlphaFoldDB" id="G3AV84"/>
<dbReference type="GO" id="GO:0005737">
    <property type="term" value="C:cytoplasm"/>
    <property type="evidence" value="ECO:0007669"/>
    <property type="project" value="TreeGrafter"/>
</dbReference>
<dbReference type="Gene3D" id="1.10.510.10">
    <property type="entry name" value="Transferase(Phosphotransferase) domain 1"/>
    <property type="match status" value="1"/>
</dbReference>
<dbReference type="InterPro" id="IPR017441">
    <property type="entry name" value="Protein_kinase_ATP_BS"/>
</dbReference>
<gene>
    <name evidence="12" type="ORF">SPAPADRAFT_144711</name>
</gene>
<feature type="binding site" evidence="9">
    <location>
        <position position="54"/>
    </location>
    <ligand>
        <name>ATP</name>
        <dbReference type="ChEBI" id="CHEBI:30616"/>
    </ligand>
</feature>
<comment type="similarity">
    <text evidence="10">Belongs to the protein kinase superfamily.</text>
</comment>
<keyword evidence="5 12" id="KW-0418">Kinase</keyword>
<sequence>MQSTVSTASSTYSVSTKPHPKFSRQDARLMALGDGVSGFVELFQHKSGFLYAVKTYHCKETYESRSEYKTRVLYEYHLLAKLDHRNIIKVFKYDVSLSGNTVKFYMDAGSANLAQLIRVIPKHKYNQNEMLCIWRQIVAGVNYLHDRGICHRDLKLENVVFDIDHFQIKIIDFATADEKEVCIGIVGSEIYLAPETYTSIKYHGTKVDVWSVGIILFYLWNRKFPWKSARWNDPEYKEFHAESARPESDQASTTIHLKQSVLQHLPVASHALTSQIFECNPETRSSIADFYKDTWFTSIGFCDGVNLCGIDHHINFNPDKVKV</sequence>
<evidence type="ECO:0000256" key="5">
    <source>
        <dbReference type="ARBA" id="ARBA00022777"/>
    </source>
</evidence>
<evidence type="ECO:0000313" key="13">
    <source>
        <dbReference type="Proteomes" id="UP000000709"/>
    </source>
</evidence>
<evidence type="ECO:0000256" key="3">
    <source>
        <dbReference type="ARBA" id="ARBA00022679"/>
    </source>
</evidence>
<dbReference type="GO" id="GO:0005634">
    <property type="term" value="C:nucleus"/>
    <property type="evidence" value="ECO:0007669"/>
    <property type="project" value="TreeGrafter"/>
</dbReference>
<keyword evidence="6 9" id="KW-0067">ATP-binding</keyword>
<evidence type="ECO:0000256" key="9">
    <source>
        <dbReference type="PROSITE-ProRule" id="PRU10141"/>
    </source>
</evidence>
<evidence type="ECO:0000313" key="12">
    <source>
        <dbReference type="EMBL" id="EGW29887.1"/>
    </source>
</evidence>
<dbReference type="RefSeq" id="XP_007377653.1">
    <property type="nucleotide sequence ID" value="XM_007377591.1"/>
</dbReference>
<dbReference type="InterPro" id="IPR000719">
    <property type="entry name" value="Prot_kinase_dom"/>
</dbReference>
<dbReference type="EC" id="2.7.11.1" evidence="1"/>
<dbReference type="Gene3D" id="3.30.200.20">
    <property type="entry name" value="Phosphorylase Kinase, domain 1"/>
    <property type="match status" value="1"/>
</dbReference>
<dbReference type="OrthoDB" id="4062651at2759"/>
<organism evidence="13">
    <name type="scientific">Spathaspora passalidarum (strain NRRL Y-27907 / 11-Y1)</name>
    <dbReference type="NCBI Taxonomy" id="619300"/>
    <lineage>
        <taxon>Eukaryota</taxon>
        <taxon>Fungi</taxon>
        <taxon>Dikarya</taxon>
        <taxon>Ascomycota</taxon>
        <taxon>Saccharomycotina</taxon>
        <taxon>Pichiomycetes</taxon>
        <taxon>Debaryomycetaceae</taxon>
        <taxon>Spathaspora</taxon>
    </lineage>
</organism>
<keyword evidence="13" id="KW-1185">Reference proteome</keyword>
<dbReference type="GO" id="GO:0005524">
    <property type="term" value="F:ATP binding"/>
    <property type="evidence" value="ECO:0007669"/>
    <property type="project" value="UniProtKB-UniRule"/>
</dbReference>
<dbReference type="EMBL" id="GL996506">
    <property type="protein sequence ID" value="EGW29887.1"/>
    <property type="molecule type" value="Genomic_DNA"/>
</dbReference>
<dbReference type="PANTHER" id="PTHR24343:SF541">
    <property type="entry name" value="SERINE_THREONINE-PROTEIN KINASE SKS1-RELATED"/>
    <property type="match status" value="1"/>
</dbReference>
<dbReference type="PROSITE" id="PS00108">
    <property type="entry name" value="PROTEIN_KINASE_ST"/>
    <property type="match status" value="1"/>
</dbReference>
<dbReference type="InParanoid" id="G3AV84"/>
<evidence type="ECO:0000256" key="4">
    <source>
        <dbReference type="ARBA" id="ARBA00022741"/>
    </source>
</evidence>
<dbReference type="PROSITE" id="PS00107">
    <property type="entry name" value="PROTEIN_KINASE_ATP"/>
    <property type="match status" value="1"/>
</dbReference>
<protein>
    <recommendedName>
        <fullName evidence="1">non-specific serine/threonine protein kinase</fullName>
        <ecNumber evidence="1">2.7.11.1</ecNumber>
    </recommendedName>
</protein>
<dbReference type="SMART" id="SM00220">
    <property type="entry name" value="S_TKc"/>
    <property type="match status" value="1"/>
</dbReference>
<accession>G3AV84</accession>
<comment type="catalytic activity">
    <reaction evidence="7">
        <text>L-threonyl-[protein] + ATP = O-phospho-L-threonyl-[protein] + ADP + H(+)</text>
        <dbReference type="Rhea" id="RHEA:46608"/>
        <dbReference type="Rhea" id="RHEA-COMP:11060"/>
        <dbReference type="Rhea" id="RHEA-COMP:11605"/>
        <dbReference type="ChEBI" id="CHEBI:15378"/>
        <dbReference type="ChEBI" id="CHEBI:30013"/>
        <dbReference type="ChEBI" id="CHEBI:30616"/>
        <dbReference type="ChEBI" id="CHEBI:61977"/>
        <dbReference type="ChEBI" id="CHEBI:456216"/>
        <dbReference type="EC" id="2.7.11.1"/>
    </reaction>
</comment>
<dbReference type="GO" id="GO:0030447">
    <property type="term" value="P:filamentous growth"/>
    <property type="evidence" value="ECO:0007669"/>
    <property type="project" value="UniProtKB-ARBA"/>
</dbReference>
<name>G3AV84_SPAPN</name>
<dbReference type="PANTHER" id="PTHR24343">
    <property type="entry name" value="SERINE/THREONINE KINASE"/>
    <property type="match status" value="1"/>
</dbReference>
<keyword evidence="4 9" id="KW-0547">Nucleotide-binding</keyword>
<evidence type="ECO:0000256" key="7">
    <source>
        <dbReference type="ARBA" id="ARBA00047899"/>
    </source>
</evidence>
<proteinExistence type="inferred from homology"/>
<keyword evidence="3" id="KW-0808">Transferase</keyword>
<dbReference type="GO" id="GO:0004674">
    <property type="term" value="F:protein serine/threonine kinase activity"/>
    <property type="evidence" value="ECO:0007669"/>
    <property type="project" value="UniProtKB-KW"/>
</dbReference>
<dbReference type="InterPro" id="IPR008271">
    <property type="entry name" value="Ser/Thr_kinase_AS"/>
</dbReference>
<dbReference type="Pfam" id="PF00069">
    <property type="entry name" value="Pkinase"/>
    <property type="match status" value="1"/>
</dbReference>
<evidence type="ECO:0000256" key="2">
    <source>
        <dbReference type="ARBA" id="ARBA00022527"/>
    </source>
</evidence>
<dbReference type="HOGENOM" id="CLU_000288_63_0_1"/>
<dbReference type="PROSITE" id="PS50011">
    <property type="entry name" value="PROTEIN_KINASE_DOM"/>
    <property type="match status" value="1"/>
</dbReference>
<dbReference type="OMA" id="PFEDHIT"/>
<dbReference type="GeneID" id="18870659"/>
<dbReference type="STRING" id="619300.G3AV84"/>
<comment type="catalytic activity">
    <reaction evidence="8">
        <text>L-seryl-[protein] + ATP = O-phospho-L-seryl-[protein] + ADP + H(+)</text>
        <dbReference type="Rhea" id="RHEA:17989"/>
        <dbReference type="Rhea" id="RHEA-COMP:9863"/>
        <dbReference type="Rhea" id="RHEA-COMP:11604"/>
        <dbReference type="ChEBI" id="CHEBI:15378"/>
        <dbReference type="ChEBI" id="CHEBI:29999"/>
        <dbReference type="ChEBI" id="CHEBI:30616"/>
        <dbReference type="ChEBI" id="CHEBI:83421"/>
        <dbReference type="ChEBI" id="CHEBI:456216"/>
        <dbReference type="EC" id="2.7.11.1"/>
    </reaction>
</comment>
<evidence type="ECO:0000256" key="1">
    <source>
        <dbReference type="ARBA" id="ARBA00012513"/>
    </source>
</evidence>
<dbReference type="KEGG" id="spaa:SPAPADRAFT_144711"/>